<proteinExistence type="predicted"/>
<comment type="caution">
    <text evidence="1">The sequence shown here is derived from an EMBL/GenBank/DDBJ whole genome shotgun (WGS) entry which is preliminary data.</text>
</comment>
<evidence type="ECO:0000313" key="1">
    <source>
        <dbReference type="EMBL" id="KAK9410539.1"/>
    </source>
</evidence>
<keyword evidence="2" id="KW-1185">Reference proteome</keyword>
<organism evidence="1 2">
    <name type="scientific">Crotalus adamanteus</name>
    <name type="common">Eastern diamondback rattlesnake</name>
    <dbReference type="NCBI Taxonomy" id="8729"/>
    <lineage>
        <taxon>Eukaryota</taxon>
        <taxon>Metazoa</taxon>
        <taxon>Chordata</taxon>
        <taxon>Craniata</taxon>
        <taxon>Vertebrata</taxon>
        <taxon>Euteleostomi</taxon>
        <taxon>Lepidosauria</taxon>
        <taxon>Squamata</taxon>
        <taxon>Bifurcata</taxon>
        <taxon>Unidentata</taxon>
        <taxon>Episquamata</taxon>
        <taxon>Toxicofera</taxon>
        <taxon>Serpentes</taxon>
        <taxon>Colubroidea</taxon>
        <taxon>Viperidae</taxon>
        <taxon>Crotalinae</taxon>
        <taxon>Crotalus</taxon>
    </lineage>
</organism>
<reference evidence="1 2" key="1">
    <citation type="journal article" date="2024" name="Proc. Natl. Acad. Sci. U.S.A.">
        <title>The genetic regulatory architecture and epigenomic basis for age-related changes in rattlesnake venom.</title>
        <authorList>
            <person name="Hogan M.P."/>
            <person name="Holding M.L."/>
            <person name="Nystrom G.S."/>
            <person name="Colston T.J."/>
            <person name="Bartlett D.A."/>
            <person name="Mason A.J."/>
            <person name="Ellsworth S.A."/>
            <person name="Rautsaw R.M."/>
            <person name="Lawrence K.C."/>
            <person name="Strickland J.L."/>
            <person name="He B."/>
            <person name="Fraser P."/>
            <person name="Margres M.J."/>
            <person name="Gilbert D.M."/>
            <person name="Gibbs H.L."/>
            <person name="Parkinson C.L."/>
            <person name="Rokyta D.R."/>
        </authorList>
    </citation>
    <scope>NUCLEOTIDE SEQUENCE [LARGE SCALE GENOMIC DNA]</scope>
    <source>
        <strain evidence="1">DRR0105</strain>
    </source>
</reference>
<protein>
    <submittedName>
        <fullName evidence="1">Uncharacterized protein</fullName>
    </submittedName>
</protein>
<dbReference type="AlphaFoldDB" id="A0AAW1C883"/>
<evidence type="ECO:0000313" key="2">
    <source>
        <dbReference type="Proteomes" id="UP001474421"/>
    </source>
</evidence>
<dbReference type="Proteomes" id="UP001474421">
    <property type="component" value="Unassembled WGS sequence"/>
</dbReference>
<gene>
    <name evidence="1" type="ORF">NXF25_001714</name>
</gene>
<name>A0AAW1C883_CROAD</name>
<accession>A0AAW1C883</accession>
<dbReference type="EMBL" id="JAOTOJ010000001">
    <property type="protein sequence ID" value="KAK9410539.1"/>
    <property type="molecule type" value="Genomic_DNA"/>
</dbReference>
<sequence length="30" mass="3519">MAMVSKRHIKEGNRRAYFSGSRTVAIYKFN</sequence>